<keyword evidence="4" id="KW-1185">Reference proteome</keyword>
<protein>
    <submittedName>
        <fullName evidence="3">Uncharacterized protein</fullName>
    </submittedName>
</protein>
<evidence type="ECO:0000256" key="1">
    <source>
        <dbReference type="SAM" id="MobiDB-lite"/>
    </source>
</evidence>
<accession>A0A7J7WLZ0</accession>
<dbReference type="EMBL" id="JACAGB010000010">
    <property type="protein sequence ID" value="KAF6338240.1"/>
    <property type="molecule type" value="Genomic_DNA"/>
</dbReference>
<gene>
    <name evidence="3" type="ORF">mPipKuh1_007965</name>
</gene>
<reference evidence="3 4" key="1">
    <citation type="journal article" date="2020" name="Nature">
        <title>Six reference-quality genomes reveal evolution of bat adaptations.</title>
        <authorList>
            <person name="Jebb D."/>
            <person name="Huang Z."/>
            <person name="Pippel M."/>
            <person name="Hughes G.M."/>
            <person name="Lavrichenko K."/>
            <person name="Devanna P."/>
            <person name="Winkler S."/>
            <person name="Jermiin L.S."/>
            <person name="Skirmuntt E.C."/>
            <person name="Katzourakis A."/>
            <person name="Burkitt-Gray L."/>
            <person name="Ray D.A."/>
            <person name="Sullivan K.A.M."/>
            <person name="Roscito J.G."/>
            <person name="Kirilenko B.M."/>
            <person name="Davalos L.M."/>
            <person name="Corthals A.P."/>
            <person name="Power M.L."/>
            <person name="Jones G."/>
            <person name="Ransome R.D."/>
            <person name="Dechmann D.K.N."/>
            <person name="Locatelli A.G."/>
            <person name="Puechmaille S.J."/>
            <person name="Fedrigo O."/>
            <person name="Jarvis E.D."/>
            <person name="Hiller M."/>
            <person name="Vernes S.C."/>
            <person name="Myers E.W."/>
            <person name="Teeling E.C."/>
        </authorList>
    </citation>
    <scope>NUCLEOTIDE SEQUENCE [LARGE SCALE GENOMIC DNA]</scope>
    <source>
        <strain evidence="3">MPipKuh1</strain>
        <tissue evidence="3">Flight muscle</tissue>
    </source>
</reference>
<dbReference type="AlphaFoldDB" id="A0A7J7WLZ0"/>
<comment type="caution">
    <text evidence="3">The sequence shown here is derived from an EMBL/GenBank/DDBJ whole genome shotgun (WGS) entry which is preliminary data.</text>
</comment>
<name>A0A7J7WLZ0_PIPKU</name>
<feature type="region of interest" description="Disordered" evidence="1">
    <location>
        <begin position="1"/>
        <end position="23"/>
    </location>
</feature>
<keyword evidence="2" id="KW-0812">Transmembrane</keyword>
<proteinExistence type="predicted"/>
<feature type="transmembrane region" description="Helical" evidence="2">
    <location>
        <begin position="86"/>
        <end position="105"/>
    </location>
</feature>
<evidence type="ECO:0000256" key="2">
    <source>
        <dbReference type="SAM" id="Phobius"/>
    </source>
</evidence>
<evidence type="ECO:0000313" key="3">
    <source>
        <dbReference type="EMBL" id="KAF6338240.1"/>
    </source>
</evidence>
<organism evidence="3 4">
    <name type="scientific">Pipistrellus kuhlii</name>
    <name type="common">Kuhl's pipistrelle</name>
    <dbReference type="NCBI Taxonomy" id="59472"/>
    <lineage>
        <taxon>Eukaryota</taxon>
        <taxon>Metazoa</taxon>
        <taxon>Chordata</taxon>
        <taxon>Craniata</taxon>
        <taxon>Vertebrata</taxon>
        <taxon>Euteleostomi</taxon>
        <taxon>Mammalia</taxon>
        <taxon>Eutheria</taxon>
        <taxon>Laurasiatheria</taxon>
        <taxon>Chiroptera</taxon>
        <taxon>Yangochiroptera</taxon>
        <taxon>Vespertilionidae</taxon>
        <taxon>Pipistrellus</taxon>
    </lineage>
</organism>
<evidence type="ECO:0000313" key="4">
    <source>
        <dbReference type="Proteomes" id="UP000558488"/>
    </source>
</evidence>
<dbReference type="Proteomes" id="UP000558488">
    <property type="component" value="Unassembled WGS sequence"/>
</dbReference>
<sequence length="173" mass="19678">MMSETFGITGVLRRGHPGLPGPPAGHCHREKVPGAGHRACSQHQSHMPSSVFVHTLIFKPHHSIEHSVWAVIQRGGKTNQEYKPQFRMLLSVHLQAILLLYFFILETHSAIFNIRVQTCKGACFLKVQKSLPFRWLVVATECSGLVLRVQQVREAVWKFTAWNTVLQECWQMA</sequence>
<keyword evidence="2" id="KW-1133">Transmembrane helix</keyword>
<keyword evidence="2" id="KW-0472">Membrane</keyword>